<organism evidence="1 2">
    <name type="scientific">Batillaria attramentaria</name>
    <dbReference type="NCBI Taxonomy" id="370345"/>
    <lineage>
        <taxon>Eukaryota</taxon>
        <taxon>Metazoa</taxon>
        <taxon>Spiralia</taxon>
        <taxon>Lophotrochozoa</taxon>
        <taxon>Mollusca</taxon>
        <taxon>Gastropoda</taxon>
        <taxon>Caenogastropoda</taxon>
        <taxon>Sorbeoconcha</taxon>
        <taxon>Cerithioidea</taxon>
        <taxon>Batillariidae</taxon>
        <taxon>Batillaria</taxon>
    </lineage>
</organism>
<dbReference type="EMBL" id="JACVVK020000115">
    <property type="protein sequence ID" value="KAK7491382.1"/>
    <property type="molecule type" value="Genomic_DNA"/>
</dbReference>
<keyword evidence="2" id="KW-1185">Reference proteome</keyword>
<sequence>MRNAGRARVGNRGENTSLSISRVFLPRDHELGASDVRLYGTFRRPRCNQSQNLTQPRGIQISLLTGISFYGIVSESVCAENFGDSPRIMHGVCIFRVVVCGNTGSFVFVSVLSLASECPDWRMPGSDMTTNQTRVLELV</sequence>
<name>A0ABD0KX99_9CAEN</name>
<reference evidence="1 2" key="1">
    <citation type="journal article" date="2023" name="Sci. Data">
        <title>Genome assembly of the Korean intertidal mud-creeper Batillaria attramentaria.</title>
        <authorList>
            <person name="Patra A.K."/>
            <person name="Ho P.T."/>
            <person name="Jun S."/>
            <person name="Lee S.J."/>
            <person name="Kim Y."/>
            <person name="Won Y.J."/>
        </authorList>
    </citation>
    <scope>NUCLEOTIDE SEQUENCE [LARGE SCALE GENOMIC DNA]</scope>
    <source>
        <strain evidence="1">Wonlab-2016</strain>
    </source>
</reference>
<comment type="caution">
    <text evidence="1">The sequence shown here is derived from an EMBL/GenBank/DDBJ whole genome shotgun (WGS) entry which is preliminary data.</text>
</comment>
<accession>A0ABD0KX99</accession>
<evidence type="ECO:0000313" key="2">
    <source>
        <dbReference type="Proteomes" id="UP001519460"/>
    </source>
</evidence>
<dbReference type="AlphaFoldDB" id="A0ABD0KX99"/>
<evidence type="ECO:0000313" key="1">
    <source>
        <dbReference type="EMBL" id="KAK7491382.1"/>
    </source>
</evidence>
<proteinExistence type="predicted"/>
<dbReference type="Proteomes" id="UP001519460">
    <property type="component" value="Unassembled WGS sequence"/>
</dbReference>
<protein>
    <submittedName>
        <fullName evidence="1">Uncharacterized protein</fullName>
    </submittedName>
</protein>
<gene>
    <name evidence="1" type="ORF">BaRGS_00017360</name>
</gene>